<dbReference type="OrthoDB" id="9986177at2759"/>
<dbReference type="InterPro" id="IPR037608">
    <property type="entry name" value="STIM1/2"/>
</dbReference>
<keyword evidence="11" id="KW-0472">Membrane</keyword>
<evidence type="ECO:0000256" key="8">
    <source>
        <dbReference type="ARBA" id="ARBA00022989"/>
    </source>
</evidence>
<dbReference type="Gene3D" id="1.10.287.3550">
    <property type="match status" value="1"/>
</dbReference>
<dbReference type="AlphaFoldDB" id="A0A8I6S1H3"/>
<evidence type="ECO:0000256" key="2">
    <source>
        <dbReference type="ARBA" id="ARBA00022553"/>
    </source>
</evidence>
<evidence type="ECO:0000256" key="16">
    <source>
        <dbReference type="SAM" id="SignalP"/>
    </source>
</evidence>
<dbReference type="InterPro" id="IPR032393">
    <property type="entry name" value="SOAR_STIM1/2"/>
</dbReference>
<feature type="coiled-coil region" evidence="14">
    <location>
        <begin position="271"/>
        <end position="352"/>
    </location>
</feature>
<protein>
    <recommendedName>
        <fullName evidence="17">SAM domain-containing protein</fullName>
    </recommendedName>
</protein>
<evidence type="ECO:0000256" key="11">
    <source>
        <dbReference type="ARBA" id="ARBA00023136"/>
    </source>
</evidence>
<keyword evidence="2" id="KW-0597">Phosphoprotein</keyword>
<dbReference type="GO" id="GO:0005783">
    <property type="term" value="C:endoplasmic reticulum"/>
    <property type="evidence" value="ECO:0007669"/>
    <property type="project" value="TreeGrafter"/>
</dbReference>
<evidence type="ECO:0000256" key="12">
    <source>
        <dbReference type="ARBA" id="ARBA00023180"/>
    </source>
</evidence>
<dbReference type="GeneID" id="106669979"/>
<dbReference type="SMART" id="SM00454">
    <property type="entry name" value="SAM"/>
    <property type="match status" value="1"/>
</dbReference>
<keyword evidence="1" id="KW-0813">Transport</keyword>
<evidence type="ECO:0000256" key="15">
    <source>
        <dbReference type="SAM" id="MobiDB-lite"/>
    </source>
</evidence>
<evidence type="ECO:0000256" key="13">
    <source>
        <dbReference type="ARBA" id="ARBA00046288"/>
    </source>
</evidence>
<dbReference type="PANTHER" id="PTHR15136">
    <property type="entry name" value="STROMAL INTERACTION MOLECULE HOMOLOG"/>
    <property type="match status" value="1"/>
</dbReference>
<accession>A0A8I6S1H3</accession>
<dbReference type="Pfam" id="PF16533">
    <property type="entry name" value="SOAR"/>
    <property type="match status" value="1"/>
</dbReference>
<evidence type="ECO:0000259" key="17">
    <source>
        <dbReference type="PROSITE" id="PS50105"/>
    </source>
</evidence>
<dbReference type="GO" id="GO:0005886">
    <property type="term" value="C:plasma membrane"/>
    <property type="evidence" value="ECO:0007669"/>
    <property type="project" value="TreeGrafter"/>
</dbReference>
<keyword evidence="9 14" id="KW-0175">Coiled coil</keyword>
<evidence type="ECO:0000256" key="5">
    <source>
        <dbReference type="ARBA" id="ARBA00022723"/>
    </source>
</evidence>
<dbReference type="Gene3D" id="1.10.150.50">
    <property type="entry name" value="Transcription Factor, Ets-1"/>
    <property type="match status" value="1"/>
</dbReference>
<dbReference type="CDD" id="cd09504">
    <property type="entry name" value="SAM_STIM-1_2-like"/>
    <property type="match status" value="1"/>
</dbReference>
<reference evidence="18" key="1">
    <citation type="submission" date="2022-01" db="UniProtKB">
        <authorList>
            <consortium name="EnsemblMetazoa"/>
        </authorList>
    </citation>
    <scope>IDENTIFICATION</scope>
</reference>
<evidence type="ECO:0000256" key="6">
    <source>
        <dbReference type="ARBA" id="ARBA00022729"/>
    </source>
</evidence>
<proteinExistence type="predicted"/>
<name>A0A8I6S1H3_CIMLE</name>
<keyword evidence="6 16" id="KW-0732">Signal</keyword>
<keyword evidence="19" id="KW-1185">Reference proteome</keyword>
<dbReference type="CDD" id="cd11722">
    <property type="entry name" value="SOAR"/>
    <property type="match status" value="1"/>
</dbReference>
<keyword evidence="12" id="KW-0325">Glycoprotein</keyword>
<evidence type="ECO:0000256" key="14">
    <source>
        <dbReference type="SAM" id="Coils"/>
    </source>
</evidence>
<evidence type="ECO:0000313" key="18">
    <source>
        <dbReference type="EnsemblMetazoa" id="XP_014255396.1"/>
    </source>
</evidence>
<dbReference type="PROSITE" id="PS50105">
    <property type="entry name" value="SAM_DOMAIN"/>
    <property type="match status" value="1"/>
</dbReference>
<evidence type="ECO:0000256" key="10">
    <source>
        <dbReference type="ARBA" id="ARBA00023065"/>
    </source>
</evidence>
<dbReference type="GO" id="GO:0005509">
    <property type="term" value="F:calcium ion binding"/>
    <property type="evidence" value="ECO:0007669"/>
    <property type="project" value="TreeGrafter"/>
</dbReference>
<dbReference type="FunFam" id="1.10.150.50:FF:000009">
    <property type="entry name" value="Stromal interaction molecule 1"/>
    <property type="match status" value="1"/>
</dbReference>
<feature type="domain" description="SAM" evidence="17">
    <location>
        <begin position="160"/>
        <end position="218"/>
    </location>
</feature>
<dbReference type="EnsemblMetazoa" id="XM_014399910.2">
    <property type="protein sequence ID" value="XP_014255396.1"/>
    <property type="gene ID" value="LOC106669979"/>
</dbReference>
<dbReference type="Proteomes" id="UP000494040">
    <property type="component" value="Unassembled WGS sequence"/>
</dbReference>
<feature type="compositionally biased region" description="Polar residues" evidence="15">
    <location>
        <begin position="568"/>
        <end position="578"/>
    </location>
</feature>
<dbReference type="Pfam" id="PF25578">
    <property type="entry name" value="EF-hand_STIM1"/>
    <property type="match status" value="1"/>
</dbReference>
<evidence type="ECO:0000256" key="7">
    <source>
        <dbReference type="ARBA" id="ARBA00022837"/>
    </source>
</evidence>
<keyword evidence="3" id="KW-0109">Calcium transport</keyword>
<keyword evidence="5" id="KW-0479">Metal-binding</keyword>
<dbReference type="Pfam" id="PF07647">
    <property type="entry name" value="SAM_2"/>
    <property type="match status" value="1"/>
</dbReference>
<evidence type="ECO:0000256" key="4">
    <source>
        <dbReference type="ARBA" id="ARBA00022692"/>
    </source>
</evidence>
<dbReference type="GO" id="GO:0005246">
    <property type="term" value="F:calcium channel regulator activity"/>
    <property type="evidence" value="ECO:0007669"/>
    <property type="project" value="InterPro"/>
</dbReference>
<dbReference type="InterPro" id="IPR057835">
    <property type="entry name" value="EF-hand_STIM1/2"/>
</dbReference>
<organism evidence="18 19">
    <name type="scientific">Cimex lectularius</name>
    <name type="common">Bed bug</name>
    <name type="synonym">Acanthia lectularia</name>
    <dbReference type="NCBI Taxonomy" id="79782"/>
    <lineage>
        <taxon>Eukaryota</taxon>
        <taxon>Metazoa</taxon>
        <taxon>Ecdysozoa</taxon>
        <taxon>Arthropoda</taxon>
        <taxon>Hexapoda</taxon>
        <taxon>Insecta</taxon>
        <taxon>Pterygota</taxon>
        <taxon>Neoptera</taxon>
        <taxon>Paraneoptera</taxon>
        <taxon>Hemiptera</taxon>
        <taxon>Heteroptera</taxon>
        <taxon>Panheteroptera</taxon>
        <taxon>Cimicomorpha</taxon>
        <taxon>Cimicidae</taxon>
        <taxon>Cimex</taxon>
    </lineage>
</organism>
<dbReference type="Gene3D" id="1.20.5.340">
    <property type="match status" value="1"/>
</dbReference>
<dbReference type="Gene3D" id="1.10.238.180">
    <property type="match status" value="1"/>
</dbReference>
<dbReference type="RefSeq" id="XP_014255396.1">
    <property type="nucleotide sequence ID" value="XM_014399910.2"/>
</dbReference>
<evidence type="ECO:0000313" key="19">
    <source>
        <dbReference type="Proteomes" id="UP000494040"/>
    </source>
</evidence>
<feature type="chain" id="PRO_5035208228" description="SAM domain-containing protein" evidence="16">
    <location>
        <begin position="19"/>
        <end position="655"/>
    </location>
</feature>
<dbReference type="FunFam" id="1.10.287.3550:FF:000002">
    <property type="entry name" value="Stromal interaction molecule homolog"/>
    <property type="match status" value="1"/>
</dbReference>
<dbReference type="GO" id="GO:0051049">
    <property type="term" value="P:regulation of transport"/>
    <property type="evidence" value="ECO:0007669"/>
    <property type="project" value="UniProtKB-ARBA"/>
</dbReference>
<evidence type="ECO:0000256" key="9">
    <source>
        <dbReference type="ARBA" id="ARBA00023054"/>
    </source>
</evidence>
<keyword evidence="7" id="KW-0106">Calcium</keyword>
<sequence length="655" mass="73892">MRLFQIALLALGVFTTDSQQLTKDRKEANTQNFRESANSNLPASSRSLTRSYSVLDGVHNQSPPKISSGPGEYCYDDLSCSMISPNDRVGLEAIRSLHRQLDDDANGAVDLSESDDFLREELQYESGSERRQKAFHRNDDMHISVKELWEAWVKSEVHNWTVEQTVEWLSVGVGLPQYAQTFISNTVNGATLPRLAVSNMQYLSNVLGIKDPIHKQKIALKAMDVVLFGPPKEATSYIKDIIMVNLLLGALFGFWYAYRMSKHSNMNLKRMMKDMESLHNAEMALENLQKQLERARQEQECATTEKQFLEQKLLEQRGDNLELKTSYSDLEVAELKAENERLRSELQRAEGELEDKCWSPPSGLQQWLQLSHEIENKAYIKKRLSAEKQLQSARDACEKLRKKRSSLVGAFVSTHGKSIDEVDKSIVEARTLLNEVTQELAERVGRWKKIENLCGFNIINNRGLAVLEAELYKGSNGRGFSMKNRLAFESGATGADSSGSEKLEGDDDSICPSNLESSVVDFAVGGGDFGDEIFSRSRKSSTLSHRDKFSAHSYSQEFQNEHEAPLQVKSSQSDTNLESPVMPVIQTRQKRLGSQKVDLHSSSGMPLEEECYSTDSNSTAAEDISSSEKHFKKSKLRFPKFTRKSRHTPPPEKHT</sequence>
<keyword evidence="4" id="KW-0812">Transmembrane</keyword>
<dbReference type="InterPro" id="IPR013761">
    <property type="entry name" value="SAM/pointed_sf"/>
</dbReference>
<dbReference type="FunFam" id="1.10.238.180:FF:000001">
    <property type="entry name" value="Stromal interaction molecule 1"/>
    <property type="match status" value="1"/>
</dbReference>
<evidence type="ECO:0000256" key="1">
    <source>
        <dbReference type="ARBA" id="ARBA00022448"/>
    </source>
</evidence>
<feature type="signal peptide" evidence="16">
    <location>
        <begin position="1"/>
        <end position="18"/>
    </location>
</feature>
<dbReference type="PANTHER" id="PTHR15136:SF5">
    <property type="entry name" value="STROMAL INTERACTION MOLECULE HOMOLOG"/>
    <property type="match status" value="1"/>
</dbReference>
<evidence type="ECO:0000256" key="3">
    <source>
        <dbReference type="ARBA" id="ARBA00022568"/>
    </source>
</evidence>
<feature type="region of interest" description="Disordered" evidence="15">
    <location>
        <begin position="491"/>
        <end position="510"/>
    </location>
</feature>
<comment type="subcellular location">
    <subcellularLocation>
        <location evidence="13">Endomembrane system</location>
        <topology evidence="13">Single-pass type I membrane protein</topology>
    </subcellularLocation>
</comment>
<feature type="coiled-coil region" evidence="14">
    <location>
        <begin position="383"/>
        <end position="439"/>
    </location>
</feature>
<dbReference type="InterPro" id="IPR001660">
    <property type="entry name" value="SAM"/>
</dbReference>
<feature type="compositionally biased region" description="Basic residues" evidence="15">
    <location>
        <begin position="630"/>
        <end position="647"/>
    </location>
</feature>
<keyword evidence="8" id="KW-1133">Transmembrane helix</keyword>
<dbReference type="GO" id="GO:0002115">
    <property type="term" value="P:store-operated calcium entry"/>
    <property type="evidence" value="ECO:0007669"/>
    <property type="project" value="TreeGrafter"/>
</dbReference>
<feature type="region of interest" description="Disordered" evidence="15">
    <location>
        <begin position="552"/>
        <end position="655"/>
    </location>
</feature>
<dbReference type="SUPFAM" id="SSF47769">
    <property type="entry name" value="SAM/Pointed domain"/>
    <property type="match status" value="1"/>
</dbReference>
<dbReference type="CTD" id="32556"/>
<dbReference type="GO" id="GO:0006874">
    <property type="term" value="P:intracellular calcium ion homeostasis"/>
    <property type="evidence" value="ECO:0007669"/>
    <property type="project" value="TreeGrafter"/>
</dbReference>
<keyword evidence="10" id="KW-0406">Ion transport</keyword>